<keyword evidence="4" id="KW-1185">Reference proteome</keyword>
<protein>
    <submittedName>
        <fullName evidence="3">Glycerophosphoryl diester phosphodiesterase</fullName>
    </submittedName>
</protein>
<evidence type="ECO:0000313" key="3">
    <source>
        <dbReference type="EMBL" id="PRX18396.1"/>
    </source>
</evidence>
<dbReference type="Proteomes" id="UP000239415">
    <property type="component" value="Unassembled WGS sequence"/>
</dbReference>
<dbReference type="AlphaFoldDB" id="A0A2T0K6H8"/>
<dbReference type="Pfam" id="PF03009">
    <property type="entry name" value="GDPD"/>
    <property type="match status" value="1"/>
</dbReference>
<dbReference type="GO" id="GO:0008081">
    <property type="term" value="F:phosphoric diester hydrolase activity"/>
    <property type="evidence" value="ECO:0007669"/>
    <property type="project" value="InterPro"/>
</dbReference>
<comment type="caution">
    <text evidence="3">The sequence shown here is derived from an EMBL/GenBank/DDBJ whole genome shotgun (WGS) entry which is preliminary data.</text>
</comment>
<organism evidence="3 4">
    <name type="scientific">Actinoplanes italicus</name>
    <dbReference type="NCBI Taxonomy" id="113567"/>
    <lineage>
        <taxon>Bacteria</taxon>
        <taxon>Bacillati</taxon>
        <taxon>Actinomycetota</taxon>
        <taxon>Actinomycetes</taxon>
        <taxon>Micromonosporales</taxon>
        <taxon>Micromonosporaceae</taxon>
        <taxon>Actinoplanes</taxon>
    </lineage>
</organism>
<dbReference type="EMBL" id="PVMZ01000013">
    <property type="protein sequence ID" value="PRX18396.1"/>
    <property type="molecule type" value="Genomic_DNA"/>
</dbReference>
<gene>
    <name evidence="3" type="ORF">CLV67_113232</name>
</gene>
<dbReference type="OrthoDB" id="9815928at2"/>
<dbReference type="InterPro" id="IPR017946">
    <property type="entry name" value="PLC-like_Pdiesterase_TIM-brl"/>
</dbReference>
<reference evidence="3 4" key="1">
    <citation type="submission" date="2018-03" db="EMBL/GenBank/DDBJ databases">
        <title>Genomic Encyclopedia of Archaeal and Bacterial Type Strains, Phase II (KMG-II): from individual species to whole genera.</title>
        <authorList>
            <person name="Goeker M."/>
        </authorList>
    </citation>
    <scope>NUCLEOTIDE SEQUENCE [LARGE SCALE GENOMIC DNA]</scope>
    <source>
        <strain evidence="3 4">DSM 43146</strain>
    </source>
</reference>
<keyword evidence="1" id="KW-0732">Signal</keyword>
<feature type="signal peptide" evidence="1">
    <location>
        <begin position="1"/>
        <end position="27"/>
    </location>
</feature>
<dbReference type="Gene3D" id="3.20.20.190">
    <property type="entry name" value="Phosphatidylinositol (PI) phosphodiesterase"/>
    <property type="match status" value="1"/>
</dbReference>
<feature type="domain" description="GP-PDE" evidence="2">
    <location>
        <begin position="69"/>
        <end position="218"/>
    </location>
</feature>
<evidence type="ECO:0000256" key="1">
    <source>
        <dbReference type="SAM" id="SignalP"/>
    </source>
</evidence>
<accession>A0A2T0K6H8</accession>
<dbReference type="InterPro" id="IPR030395">
    <property type="entry name" value="GP_PDE_dom"/>
</dbReference>
<name>A0A2T0K6H8_9ACTN</name>
<dbReference type="SUPFAM" id="SSF51695">
    <property type="entry name" value="PLC-like phosphodiesterases"/>
    <property type="match status" value="1"/>
</dbReference>
<dbReference type="GO" id="GO:0006629">
    <property type="term" value="P:lipid metabolic process"/>
    <property type="evidence" value="ECO:0007669"/>
    <property type="project" value="InterPro"/>
</dbReference>
<dbReference type="RefSeq" id="WP_106324129.1">
    <property type="nucleotide sequence ID" value="NZ_BOMO01000103.1"/>
</dbReference>
<feature type="chain" id="PRO_5015646896" evidence="1">
    <location>
        <begin position="28"/>
        <end position="273"/>
    </location>
</feature>
<sequence>MRPKSAGVVAALLVTAGMVPLSGPAVAALPACPEVYGHGGYPASGDTVALDQVRQPHHPRGLQAQSGWGADGVEADVQLTRDGTKAVMWHNTTTGKLTGSNNKITELWWATGGTMLSGRTIEVGPYAGETVYTLREWLNSAKANGLNAYLEVKGDARQSLLHSDAAIKARAWSELLAPVQERYAGQAITMYSNDTAVAAELNTRAAALGLSSVLVNRPKWTDSVAWQEPPLPAFGNEAKWASVLATGPSRVFTSYPREYRVWLTSQAGVGCSA</sequence>
<proteinExistence type="predicted"/>
<evidence type="ECO:0000259" key="2">
    <source>
        <dbReference type="Pfam" id="PF03009"/>
    </source>
</evidence>
<evidence type="ECO:0000313" key="4">
    <source>
        <dbReference type="Proteomes" id="UP000239415"/>
    </source>
</evidence>